<keyword evidence="18" id="KW-1185">Reference proteome</keyword>
<evidence type="ECO:0000256" key="16">
    <source>
        <dbReference type="SAM" id="MobiDB-lite"/>
    </source>
</evidence>
<feature type="compositionally biased region" description="Basic and acidic residues" evidence="16">
    <location>
        <begin position="888"/>
        <end position="902"/>
    </location>
</feature>
<dbReference type="GO" id="GO:0048259">
    <property type="term" value="P:regulation of receptor-mediated endocytosis"/>
    <property type="evidence" value="ECO:0007669"/>
    <property type="project" value="UniProtKB-ARBA"/>
</dbReference>
<feature type="region of interest" description="Disordered" evidence="16">
    <location>
        <begin position="808"/>
        <end position="833"/>
    </location>
</feature>
<feature type="compositionally biased region" description="Low complexity" evidence="16">
    <location>
        <begin position="357"/>
        <end position="367"/>
    </location>
</feature>
<feature type="region of interest" description="Disordered" evidence="16">
    <location>
        <begin position="285"/>
        <end position="325"/>
    </location>
</feature>
<comment type="similarity">
    <text evidence="3">Belongs to the PICALM/SNAP91 family.</text>
</comment>
<dbReference type="CDD" id="cd16985">
    <property type="entry name" value="ANTH_N_AP180"/>
    <property type="match status" value="1"/>
</dbReference>
<organism evidence="18 19">
    <name type="scientific">Sapajus apella</name>
    <name type="common">Brown-capped capuchin</name>
    <name type="synonym">Cebus apella</name>
    <dbReference type="NCBI Taxonomy" id="9515"/>
    <lineage>
        <taxon>Eukaryota</taxon>
        <taxon>Metazoa</taxon>
        <taxon>Chordata</taxon>
        <taxon>Craniata</taxon>
        <taxon>Vertebrata</taxon>
        <taxon>Euteleostomi</taxon>
        <taxon>Mammalia</taxon>
        <taxon>Eutheria</taxon>
        <taxon>Euarchontoglires</taxon>
        <taxon>Primates</taxon>
        <taxon>Haplorrhini</taxon>
        <taxon>Platyrrhini</taxon>
        <taxon>Cebidae</taxon>
        <taxon>Cebinae</taxon>
        <taxon>Sapajus</taxon>
    </lineage>
</organism>
<dbReference type="InterPro" id="IPR013809">
    <property type="entry name" value="ENTH"/>
</dbReference>
<dbReference type="GO" id="GO:0098894">
    <property type="term" value="C:extrinsic component of presynaptic endocytic zone membrane"/>
    <property type="evidence" value="ECO:0007669"/>
    <property type="project" value="TreeGrafter"/>
</dbReference>
<dbReference type="GO" id="GO:0015031">
    <property type="term" value="P:protein transport"/>
    <property type="evidence" value="ECO:0007669"/>
    <property type="project" value="UniProtKB-KW"/>
</dbReference>
<feature type="region of interest" description="Disordered" evidence="16">
    <location>
        <begin position="863"/>
        <end position="902"/>
    </location>
</feature>
<dbReference type="GO" id="GO:0016185">
    <property type="term" value="P:synaptic vesicle budding from presynaptic endocytic zone membrane"/>
    <property type="evidence" value="ECO:0007669"/>
    <property type="project" value="TreeGrafter"/>
</dbReference>
<evidence type="ECO:0000256" key="7">
    <source>
        <dbReference type="ARBA" id="ARBA00022553"/>
    </source>
</evidence>
<feature type="compositionally biased region" description="Low complexity" evidence="16">
    <location>
        <begin position="811"/>
        <end position="833"/>
    </location>
</feature>
<feature type="compositionally biased region" description="Polar residues" evidence="16">
    <location>
        <begin position="302"/>
        <end position="324"/>
    </location>
</feature>
<dbReference type="GeneID" id="116549646"/>
<dbReference type="RefSeq" id="XP_032131273.1">
    <property type="nucleotide sequence ID" value="XM_032275382.1"/>
</dbReference>
<keyword evidence="6" id="KW-0488">Methylation</keyword>
<dbReference type="InterPro" id="IPR045192">
    <property type="entry name" value="AP180-like"/>
</dbReference>
<protein>
    <recommendedName>
        <fullName evidence="13">Clathrin coat assembly protein AP180</fullName>
    </recommendedName>
    <alternativeName>
        <fullName evidence="15">91 kDa synaptosomal-associated protein</fullName>
    </alternativeName>
    <alternativeName>
        <fullName evidence="14">Clathrin coat-associated protein AP180</fullName>
    </alternativeName>
</protein>
<comment type="subcellular location">
    <subcellularLocation>
        <location evidence="1">Cell membrane</location>
    </subcellularLocation>
    <subcellularLocation>
        <location evidence="2">Membrane</location>
        <location evidence="2">Coated pit</location>
        <topology evidence="2">Peripheral membrane protein</topology>
        <orientation evidence="2">Cytoplasmic side</orientation>
    </subcellularLocation>
</comment>
<keyword evidence="5" id="KW-1003">Cell membrane</keyword>
<evidence type="ECO:0000256" key="9">
    <source>
        <dbReference type="ARBA" id="ARBA00023136"/>
    </source>
</evidence>
<dbReference type="AlphaFoldDB" id="A0A6J3HL54"/>
<gene>
    <name evidence="19" type="primary">SNAP91</name>
</gene>
<evidence type="ECO:0000313" key="18">
    <source>
        <dbReference type="Proteomes" id="UP000504640"/>
    </source>
</evidence>
<evidence type="ECO:0000259" key="17">
    <source>
        <dbReference type="PROSITE" id="PS50942"/>
    </source>
</evidence>
<evidence type="ECO:0000256" key="5">
    <source>
        <dbReference type="ARBA" id="ARBA00022475"/>
    </source>
</evidence>
<dbReference type="GO" id="GO:0048268">
    <property type="term" value="P:clathrin coat assembly"/>
    <property type="evidence" value="ECO:0007669"/>
    <property type="project" value="InterPro"/>
</dbReference>
<dbReference type="FunFam" id="1.25.40.90:FF:000001">
    <property type="entry name" value="phosphatidylinositol-binding clathrin assembly protein-like isoform X1"/>
    <property type="match status" value="1"/>
</dbReference>
<reference evidence="19" key="1">
    <citation type="submission" date="2025-08" db="UniProtKB">
        <authorList>
            <consortium name="RefSeq"/>
        </authorList>
    </citation>
    <scope>IDENTIFICATION</scope>
    <source>
        <tissue evidence="19">Blood</tissue>
    </source>
</reference>
<accession>A0A6J3HL54</accession>
<feature type="region of interest" description="Disordered" evidence="16">
    <location>
        <begin position="344"/>
        <end position="380"/>
    </location>
</feature>
<feature type="domain" description="ENTH" evidence="17">
    <location>
        <begin position="14"/>
        <end position="145"/>
    </location>
</feature>
<evidence type="ECO:0000256" key="14">
    <source>
        <dbReference type="ARBA" id="ARBA00081660"/>
    </source>
</evidence>
<evidence type="ECO:0000256" key="11">
    <source>
        <dbReference type="ARBA" id="ARBA00023180"/>
    </source>
</evidence>
<evidence type="ECO:0000256" key="8">
    <source>
        <dbReference type="ARBA" id="ARBA00022927"/>
    </source>
</evidence>
<keyword evidence="9" id="KW-0472">Membrane</keyword>
<dbReference type="Pfam" id="PF07651">
    <property type="entry name" value="ANTH"/>
    <property type="match status" value="1"/>
</dbReference>
<evidence type="ECO:0000256" key="2">
    <source>
        <dbReference type="ARBA" id="ARBA00004277"/>
    </source>
</evidence>
<feature type="region of interest" description="Disordered" evidence="16">
    <location>
        <begin position="393"/>
        <end position="413"/>
    </location>
</feature>
<evidence type="ECO:0000256" key="10">
    <source>
        <dbReference type="ARBA" id="ARBA00023176"/>
    </source>
</evidence>
<dbReference type="SMART" id="SM00273">
    <property type="entry name" value="ENTH"/>
    <property type="match status" value="1"/>
</dbReference>
<dbReference type="GO" id="GO:0030136">
    <property type="term" value="C:clathrin-coated vesicle"/>
    <property type="evidence" value="ECO:0007669"/>
    <property type="project" value="InterPro"/>
</dbReference>
<feature type="compositionally biased region" description="Low complexity" evidence="16">
    <location>
        <begin position="701"/>
        <end position="718"/>
    </location>
</feature>
<dbReference type="InterPro" id="IPR011417">
    <property type="entry name" value="ANTH_dom"/>
</dbReference>
<evidence type="ECO:0000256" key="3">
    <source>
        <dbReference type="ARBA" id="ARBA00008011"/>
    </source>
</evidence>
<dbReference type="InterPro" id="IPR008942">
    <property type="entry name" value="ENTH_VHS"/>
</dbReference>
<dbReference type="FunFam" id="1.20.58.150:FF:000002">
    <property type="entry name" value="clathrin coat assembly protein AP180"/>
    <property type="match status" value="1"/>
</dbReference>
<dbReference type="PANTHER" id="PTHR22951">
    <property type="entry name" value="CLATHRIN ASSEMBLY PROTEIN"/>
    <property type="match status" value="1"/>
</dbReference>
<evidence type="ECO:0000256" key="12">
    <source>
        <dbReference type="ARBA" id="ARBA00062465"/>
    </source>
</evidence>
<evidence type="ECO:0000256" key="13">
    <source>
        <dbReference type="ARBA" id="ARBA00070426"/>
    </source>
</evidence>
<keyword evidence="11" id="KW-0325">Glycoprotein</keyword>
<dbReference type="CTD" id="9892"/>
<dbReference type="GO" id="GO:0008021">
    <property type="term" value="C:synaptic vesicle"/>
    <property type="evidence" value="ECO:0007669"/>
    <property type="project" value="TreeGrafter"/>
</dbReference>
<dbReference type="InterPro" id="IPR014712">
    <property type="entry name" value="ANTH_dom_sf"/>
</dbReference>
<dbReference type="GO" id="GO:0032050">
    <property type="term" value="F:clathrin heavy chain binding"/>
    <property type="evidence" value="ECO:0007669"/>
    <property type="project" value="TreeGrafter"/>
</dbReference>
<dbReference type="Gene3D" id="1.20.58.150">
    <property type="entry name" value="ANTH domain"/>
    <property type="match status" value="1"/>
</dbReference>
<feature type="region of interest" description="Disordered" evidence="16">
    <location>
        <begin position="699"/>
        <end position="718"/>
    </location>
</feature>
<name>A0A6J3HL54_SAPAP</name>
<dbReference type="SUPFAM" id="SSF48464">
    <property type="entry name" value="ENTH/VHS domain"/>
    <property type="match status" value="1"/>
</dbReference>
<proteinExistence type="inferred from homology"/>
<dbReference type="GO" id="GO:0000149">
    <property type="term" value="F:SNARE binding"/>
    <property type="evidence" value="ECO:0007669"/>
    <property type="project" value="TreeGrafter"/>
</dbReference>
<evidence type="ECO:0000256" key="4">
    <source>
        <dbReference type="ARBA" id="ARBA00022448"/>
    </source>
</evidence>
<feature type="compositionally biased region" description="Polar residues" evidence="16">
    <location>
        <begin position="871"/>
        <end position="883"/>
    </location>
</feature>
<keyword evidence="8" id="KW-0653">Protein transport</keyword>
<sequence length="902" mass="92002">MSGQTLTDRIAAAQYSVTGSAVARAVCKATTHEVMGPKKKHLDYLIQATNETNVNIPQMADTLFERATNSSWVVVFKALVTTHHLMVHGNERFIQYLASRNTLFNLSNFLDKSGSHGYDMSTFIRRYSRYLNEKAFSYRQMAFDFARVKKGADGVMRTMAPEKLLKSMPILQGQIDALLEFDVHPNELTNGVINAAFMLLFKDLIKLFACYNDGVINLLEKFFEMKKGQCKDALEIYKRFLTRMTRVSEFLKVAEQVGIDKGDIPDLTQAPSSLMETLEQHLNTLEGKKPGNNEGSGAPSPLSKSSPATTVTSPNSTPAKTIDTSPPVDLFATASAAVPVSASKPSSDLLDLQPDFSSGGAAAAAAPAPAPPSGGATAWGDLLGEDSLAALSSVPSEAQISDPFAPEPTPTTTTAEIATASASASTTTTVTAVTAEVDLFGDAFAASPGEAPAASEGAAAPATPTPVAAALDACSGNDPFAPSEGSAEAAPELDLFAMKPPETSVPVVTPTASTAPPVPATAPSPAPAVAAAAAATTTVTAAATTTTTTSAATATTAPPALDIFGDLFESAPEVAAAPKPDAAPSIDLFGTDAFSSPPQGASPVPESSLTADLLSVDAFAAPSPATTASPAKVDSSGVIDLFGDAFGSSASEPQPAPQAASTSSASADLLAGFGGSFMAPSPSPVTPAQNNLLQPNFEAAFGTTPSTSSSSSFDPSGDLLMPTMAPAGQPAPVSMVPPSPAMAASKALGSDLDSSLASLVGNLGISGTTSKKGDLQWNAGEKKLTGGANWQPKVAPATWSAGVPQSAPLQAAVPPTSSVPPVAGAPSVGQPGAGFGMPPAGTGMPMMPQQPVMFAQPMMRPPFGAAAVPGTQLSPSPTPATQSPKKPPAKDPLADLNIKDFL</sequence>
<dbReference type="Proteomes" id="UP000504640">
    <property type="component" value="Unplaced"/>
</dbReference>
<dbReference type="GO" id="GO:0005905">
    <property type="term" value="C:clathrin-coated pit"/>
    <property type="evidence" value="ECO:0007669"/>
    <property type="project" value="UniProtKB-KW"/>
</dbReference>
<dbReference type="PROSITE" id="PS50942">
    <property type="entry name" value="ENTH"/>
    <property type="match status" value="1"/>
</dbReference>
<dbReference type="SUPFAM" id="SSF89009">
    <property type="entry name" value="GAT-like domain"/>
    <property type="match status" value="1"/>
</dbReference>
<dbReference type="GO" id="GO:0005545">
    <property type="term" value="F:1-phosphatidylinositol binding"/>
    <property type="evidence" value="ECO:0007669"/>
    <property type="project" value="InterPro"/>
</dbReference>
<evidence type="ECO:0000256" key="6">
    <source>
        <dbReference type="ARBA" id="ARBA00022481"/>
    </source>
</evidence>
<evidence type="ECO:0000256" key="15">
    <source>
        <dbReference type="ARBA" id="ARBA00083065"/>
    </source>
</evidence>
<keyword evidence="4" id="KW-0813">Transport</keyword>
<dbReference type="GO" id="GO:0072583">
    <property type="term" value="P:clathrin-dependent endocytosis"/>
    <property type="evidence" value="ECO:0007669"/>
    <property type="project" value="InterPro"/>
</dbReference>
<dbReference type="PANTHER" id="PTHR22951:SF4">
    <property type="entry name" value="CLATHRIN COAT ASSEMBLY PROTEIN AP180"/>
    <property type="match status" value="1"/>
</dbReference>
<dbReference type="GO" id="GO:0005546">
    <property type="term" value="F:phosphatidylinositol-4,5-bisphosphate binding"/>
    <property type="evidence" value="ECO:0007669"/>
    <property type="project" value="TreeGrafter"/>
</dbReference>
<keyword evidence="7" id="KW-0597">Phosphoprotein</keyword>
<evidence type="ECO:0000313" key="19">
    <source>
        <dbReference type="RefSeq" id="XP_032131273.1"/>
    </source>
</evidence>
<comment type="subunit">
    <text evidence="12">Binds AP2A2. Interacts with AP2B1; clathrin competes with SNAP91.</text>
</comment>
<keyword evidence="10" id="KW-0168">Coated pit</keyword>
<evidence type="ECO:0000256" key="1">
    <source>
        <dbReference type="ARBA" id="ARBA00004236"/>
    </source>
</evidence>
<dbReference type="Gene3D" id="1.25.40.90">
    <property type="match status" value="1"/>
</dbReference>